<dbReference type="EMBL" id="PGTO01000029">
    <property type="protein sequence ID" value="RAU20216.1"/>
    <property type="molecule type" value="Genomic_DNA"/>
</dbReference>
<proteinExistence type="predicted"/>
<protein>
    <submittedName>
        <fullName evidence="1">AbrB family transcriptional regulator</fullName>
    </submittedName>
</protein>
<dbReference type="AlphaFoldDB" id="A0A364NT14"/>
<comment type="caution">
    <text evidence="1">The sequence shown here is derived from an EMBL/GenBank/DDBJ whole genome shotgun (WGS) entry which is preliminary data.</text>
</comment>
<gene>
    <name evidence="1" type="ORF">CU669_19410</name>
</gene>
<evidence type="ECO:0000313" key="2">
    <source>
        <dbReference type="Proteomes" id="UP000251075"/>
    </source>
</evidence>
<organism evidence="1 2">
    <name type="scientific">Paramagnetospirillum kuznetsovii</name>
    <dbReference type="NCBI Taxonomy" id="2053833"/>
    <lineage>
        <taxon>Bacteria</taxon>
        <taxon>Pseudomonadati</taxon>
        <taxon>Pseudomonadota</taxon>
        <taxon>Alphaproteobacteria</taxon>
        <taxon>Rhodospirillales</taxon>
        <taxon>Magnetospirillaceae</taxon>
        <taxon>Paramagnetospirillum</taxon>
    </lineage>
</organism>
<keyword evidence="2" id="KW-1185">Reference proteome</keyword>
<reference evidence="1 2" key="1">
    <citation type="submission" date="2017-11" db="EMBL/GenBank/DDBJ databases">
        <title>Draft genome sequence of magnetotactic bacterium Magnetospirillum kuznetsovii LBB-42.</title>
        <authorList>
            <person name="Grouzdev D.S."/>
            <person name="Rysina M.S."/>
            <person name="Baslerov R.V."/>
            <person name="Koziaeva V."/>
        </authorList>
    </citation>
    <scope>NUCLEOTIDE SEQUENCE [LARGE SCALE GENOMIC DNA]</scope>
    <source>
        <strain evidence="1 2">LBB-42</strain>
    </source>
</reference>
<dbReference type="RefSeq" id="WP_112147251.1">
    <property type="nucleotide sequence ID" value="NZ_PGTO01000029.1"/>
</dbReference>
<evidence type="ECO:0000313" key="1">
    <source>
        <dbReference type="EMBL" id="RAU20216.1"/>
    </source>
</evidence>
<accession>A0A364NT14</accession>
<dbReference type="Proteomes" id="UP000251075">
    <property type="component" value="Unassembled WGS sequence"/>
</dbReference>
<name>A0A364NT14_9PROT</name>
<sequence>MVLPAILRSEVGFPDGGDFLARVENGVIILEPHKKALERVRNLVRQYAPAEEGVSVADELIVERHAEAARE</sequence>